<gene>
    <name evidence="2" type="ORF">Csp_F36950</name>
</gene>
<evidence type="ECO:0000256" key="1">
    <source>
        <dbReference type="SAM" id="Phobius"/>
    </source>
</evidence>
<accession>C9YDJ8</accession>
<keyword evidence="1" id="KW-0812">Transmembrane</keyword>
<sequence>MMRGWRPMQQRLCTMGAVLLVAALAGLGFYGWKQYRLGQLQGYEARLEVPLTARADIMPLYSRSPFRGIEIEFPVADIAERYVLRVWVPKEQDPVQVEAELKQFLGAFYASSQTRIDMRLSSMEVELRALQAEQHAKLFEADYLQRNYVSLRAQRIEQLQEDARTLGAAMESKRHVLMAAQGINSVSVQSFAAFAPQAESRILALQSLLVALFVALLQVLWLQRKTPPHAAL</sequence>
<name>C9YDJ8_CURXX</name>
<dbReference type="EMBL" id="FN543106">
    <property type="protein sequence ID" value="CBA31324.1"/>
    <property type="molecule type" value="Genomic_DNA"/>
</dbReference>
<protein>
    <submittedName>
        <fullName evidence="2">Uncharacterized protein</fullName>
    </submittedName>
</protein>
<organism evidence="2">
    <name type="scientific">Curvibacter symbiont subsp. Hydra magnipapillata</name>
    <dbReference type="NCBI Taxonomy" id="667019"/>
    <lineage>
        <taxon>Bacteria</taxon>
        <taxon>Pseudomonadati</taxon>
        <taxon>Pseudomonadota</taxon>
        <taxon>Betaproteobacteria</taxon>
        <taxon>Burkholderiales</taxon>
        <taxon>Comamonadaceae</taxon>
        <taxon>Curvibacter</taxon>
    </lineage>
</organism>
<reference evidence="2" key="1">
    <citation type="journal article" date="2010" name="Nature">
        <title>The Dynamic genome of Hydra.</title>
        <authorList>
            <person name="Chapman J.A."/>
            <person name="Kirkness E.F."/>
            <person name="Simakov O."/>
            <person name="Hampson S.E."/>
            <person name="Mitros T."/>
            <person name="Weinmaier T."/>
            <person name="Rattei T."/>
            <person name="Balasubramanian P.G."/>
            <person name="Borman J."/>
            <person name="Busam D."/>
            <person name="Disbennett K."/>
            <person name="Pfannkoch C."/>
            <person name="Sumin N."/>
            <person name="Sutton G."/>
            <person name="Viswanathan L."/>
            <person name="Walenz B."/>
            <person name="Goodstein D.M."/>
            <person name="Hellsten U."/>
            <person name="Kawashima T."/>
            <person name="Prochnik S.E."/>
            <person name="Putnam N.H."/>
            <person name="Shu S."/>
            <person name="Blumberg B."/>
            <person name="Dana C.E."/>
            <person name="Gee L."/>
            <person name="Kibler D.F."/>
            <person name="Law L."/>
            <person name="Lindgens D."/>
            <person name="Martinez D.E."/>
            <person name="Peng J."/>
            <person name="Wigge P.A."/>
            <person name="Bertulat B."/>
            <person name="Guder C."/>
            <person name="Nakamura Y."/>
            <person name="Ozbek S."/>
            <person name="Watanabe H."/>
            <person name="Khalturin K."/>
            <person name="Hemmrich G."/>
            <person name="Franke A."/>
            <person name="Augustin R."/>
            <person name="Fraune S."/>
            <person name="Hayakawa E."/>
            <person name="Hayakawa S."/>
            <person name="Hirose M."/>
            <person name="Hwang J."/>
            <person name="Ikeo K."/>
            <person name="Nishimiya-Fujisawa C."/>
            <person name="Ogura A."/>
            <person name="Takahashi T."/>
            <person name="Steinmetz P.R."/>
            <person name="Zhang X."/>
            <person name="Aufschnaiter R."/>
            <person name="Eder M.K."/>
            <person name="Gorny A.K."/>
            <person name="Salvenmoser W."/>
            <person name="Heimberg A.M."/>
            <person name="Wheeler B.M."/>
            <person name="Peterson K.J."/>
            <person name="Boettger A."/>
            <person name="Tischler P."/>
            <person name="Wolf A."/>
            <person name="Gojobori T."/>
            <person name="Remington K.A."/>
            <person name="Strausberg R.L."/>
            <person name="Venter J."/>
            <person name="Technau U."/>
            <person name="Hobmayer B."/>
            <person name="Bosch T.C."/>
            <person name="Holstein T.W."/>
            <person name="Fujisawa T."/>
            <person name="Bode H.R."/>
            <person name="David C.N."/>
            <person name="Rokhsar D.S."/>
            <person name="Steele R.E."/>
        </authorList>
    </citation>
    <scope>NUCLEOTIDE SEQUENCE</scope>
</reference>
<evidence type="ECO:0000313" key="2">
    <source>
        <dbReference type="EMBL" id="CBA31324.1"/>
    </source>
</evidence>
<keyword evidence="1" id="KW-1133">Transmembrane helix</keyword>
<feature type="transmembrane region" description="Helical" evidence="1">
    <location>
        <begin position="12"/>
        <end position="32"/>
    </location>
</feature>
<keyword evidence="1" id="KW-0472">Membrane</keyword>
<feature type="transmembrane region" description="Helical" evidence="1">
    <location>
        <begin position="203"/>
        <end position="222"/>
    </location>
</feature>
<proteinExistence type="predicted"/>
<dbReference type="AlphaFoldDB" id="C9YDJ8"/>